<dbReference type="GO" id="GO:0004930">
    <property type="term" value="F:G protein-coupled receptor activity"/>
    <property type="evidence" value="ECO:0007669"/>
    <property type="project" value="UniProtKB-KW"/>
</dbReference>
<dbReference type="OrthoDB" id="2016913at2759"/>
<dbReference type="InterPro" id="IPR022343">
    <property type="entry name" value="GCR1-cAMP_receptor"/>
</dbReference>
<dbReference type="Proteomes" id="UP000007797">
    <property type="component" value="Unassembled WGS sequence"/>
</dbReference>
<dbReference type="AlphaFoldDB" id="F4QE26"/>
<evidence type="ECO:0000256" key="3">
    <source>
        <dbReference type="ARBA" id="ARBA00007991"/>
    </source>
</evidence>
<dbReference type="PANTHER" id="PTHR12363">
    <property type="entry name" value="TRANSPORTIN 3 AND IMPORTIN 13"/>
    <property type="match status" value="1"/>
</dbReference>
<dbReference type="PANTHER" id="PTHR12363:SF33">
    <property type="entry name" value="IMPORTIN-13"/>
    <property type="match status" value="1"/>
</dbReference>
<evidence type="ECO:0000256" key="9">
    <source>
        <dbReference type="ARBA" id="ARBA00023224"/>
    </source>
</evidence>
<keyword evidence="5 11" id="KW-0812">Transmembrane</keyword>
<dbReference type="GO" id="GO:0016020">
    <property type="term" value="C:membrane"/>
    <property type="evidence" value="ECO:0007669"/>
    <property type="project" value="UniProtKB-SubCell"/>
</dbReference>
<dbReference type="Pfam" id="PF05462">
    <property type="entry name" value="Dicty_CAR"/>
    <property type="match status" value="1"/>
</dbReference>
<comment type="subcellular location">
    <subcellularLocation>
        <location evidence="2">Membrane</location>
        <topology evidence="2">Multi-pass membrane protein</topology>
    </subcellularLocation>
    <subcellularLocation>
        <location evidence="1">Nucleus</location>
    </subcellularLocation>
</comment>
<dbReference type="GeneID" id="14865559"/>
<keyword evidence="14" id="KW-1185">Reference proteome</keyword>
<dbReference type="RefSeq" id="XP_004350681.1">
    <property type="nucleotide sequence ID" value="XM_004350630.1"/>
</dbReference>
<feature type="transmembrane region" description="Helical" evidence="11">
    <location>
        <begin position="497"/>
        <end position="517"/>
    </location>
</feature>
<keyword evidence="10" id="KW-0539">Nucleus</keyword>
<dbReference type="PROSITE" id="PS50261">
    <property type="entry name" value="G_PROTEIN_RECEP_F2_4"/>
    <property type="match status" value="1"/>
</dbReference>
<evidence type="ECO:0000256" key="8">
    <source>
        <dbReference type="ARBA" id="ARBA00023136"/>
    </source>
</evidence>
<feature type="transmembrane region" description="Helical" evidence="11">
    <location>
        <begin position="429"/>
        <end position="447"/>
    </location>
</feature>
<evidence type="ECO:0000313" key="13">
    <source>
        <dbReference type="EMBL" id="EGG13973.1"/>
    </source>
</evidence>
<keyword evidence="9" id="KW-0807">Transducer</keyword>
<feature type="transmembrane region" description="Helical" evidence="11">
    <location>
        <begin position="459"/>
        <end position="485"/>
    </location>
</feature>
<dbReference type="InterPro" id="IPR040520">
    <property type="entry name" value="Importin_rep_3"/>
</dbReference>
<gene>
    <name evidence="13" type="primary">ipo13B</name>
    <name evidence="13" type="ORF">DFA_11734</name>
</gene>
<evidence type="ECO:0000256" key="1">
    <source>
        <dbReference type="ARBA" id="ARBA00004123"/>
    </source>
</evidence>
<proteinExistence type="inferred from homology"/>
<name>F4QE26_CACFS</name>
<dbReference type="InterPro" id="IPR051345">
    <property type="entry name" value="Importin_beta-like_NTR"/>
</dbReference>
<dbReference type="Pfam" id="PF18806">
    <property type="entry name" value="Importin_rep_3"/>
    <property type="match status" value="1"/>
</dbReference>
<dbReference type="GO" id="GO:0006606">
    <property type="term" value="P:protein import into nucleus"/>
    <property type="evidence" value="ECO:0007669"/>
    <property type="project" value="TreeGrafter"/>
</dbReference>
<evidence type="ECO:0000313" key="14">
    <source>
        <dbReference type="Proteomes" id="UP000007797"/>
    </source>
</evidence>
<dbReference type="GO" id="GO:0005634">
    <property type="term" value="C:nucleus"/>
    <property type="evidence" value="ECO:0007669"/>
    <property type="project" value="UniProtKB-SubCell"/>
</dbReference>
<dbReference type="InterPro" id="IPR011989">
    <property type="entry name" value="ARM-like"/>
</dbReference>
<dbReference type="Gene3D" id="1.25.10.10">
    <property type="entry name" value="Leucine-rich Repeat Variant"/>
    <property type="match status" value="1"/>
</dbReference>
<evidence type="ECO:0000256" key="7">
    <source>
        <dbReference type="ARBA" id="ARBA00023040"/>
    </source>
</evidence>
<dbReference type="InterPro" id="IPR017981">
    <property type="entry name" value="GPCR_2-like_7TM"/>
</dbReference>
<evidence type="ECO:0000256" key="5">
    <source>
        <dbReference type="ARBA" id="ARBA00022692"/>
    </source>
</evidence>
<dbReference type="OMA" id="KRITISC"/>
<evidence type="ECO:0000256" key="4">
    <source>
        <dbReference type="ARBA" id="ARBA00022448"/>
    </source>
</evidence>
<evidence type="ECO:0000256" key="10">
    <source>
        <dbReference type="ARBA" id="ARBA00023242"/>
    </source>
</evidence>
<keyword evidence="8 11" id="KW-0472">Membrane</keyword>
<dbReference type="KEGG" id="dfa:DFA_11734"/>
<accession>F4QE26</accession>
<evidence type="ECO:0000259" key="12">
    <source>
        <dbReference type="PROSITE" id="PS50261"/>
    </source>
</evidence>
<dbReference type="GO" id="GO:0005737">
    <property type="term" value="C:cytoplasm"/>
    <property type="evidence" value="ECO:0007669"/>
    <property type="project" value="TreeGrafter"/>
</dbReference>
<keyword evidence="7" id="KW-0297">G-protein coupled receptor</keyword>
<dbReference type="EMBL" id="GL883029">
    <property type="protein sequence ID" value="EGG13973.1"/>
    <property type="molecule type" value="Genomic_DNA"/>
</dbReference>
<evidence type="ECO:0000256" key="11">
    <source>
        <dbReference type="SAM" id="Phobius"/>
    </source>
</evidence>
<keyword evidence="4" id="KW-0813">Transport</keyword>
<sequence length="526" mass="60592">MPPFQALLSPIIGHVNQYIQTKAKNIPFLKIQLEIYQHTTKIIELDDQEDTGKHPLLPFLQAIIPQLKQLLETNLYDYEIVELISAIYRWTLLFCRNVVSELAPEIITQATLAYQKNPLPYLLQVINACASSTKLPIETENKLKESLSIISATTLSLLREETIKLSKTLPQEYAIDPQYHLNFSIRPDITKDYLLLIQSTYTYSPQCLNPNIVSTLVIYIIHNVLDLKDLSTVRNTFNFLSLIIMSCKSKDERHKVFGAIIDEIIAVHGKVLIKNLLIGVSRVFPTTFMNTVSEVLFSYSSSYPTPFRREAKIILVQSPFLDDVVAPCDRQIFLSQLQRTDNKNEYRFAIQTFSILFWMESTLMKEVSSFSTIPLQIDQLYGHHSSIATTTTTTTNNDTLYDKDFRFFTEIQIEQLDKIDIRTSFASKLIFFLSISDLMVAISYYPFGRLSKTFCDIQGIGLMFFLSSSYFWTMCISISVYFVFFLNQVNINHLMKYFHIISWGVPFATTLIAMLNYDIFGRTGSW</sequence>
<feature type="domain" description="G-protein coupled receptors family 2 profile 2" evidence="12">
    <location>
        <begin position="405"/>
        <end position="526"/>
    </location>
</feature>
<dbReference type="Gene3D" id="1.20.1070.10">
    <property type="entry name" value="Rhodopsin 7-helix transmembrane proteins"/>
    <property type="match status" value="1"/>
</dbReference>
<evidence type="ECO:0000256" key="2">
    <source>
        <dbReference type="ARBA" id="ARBA00004141"/>
    </source>
</evidence>
<keyword evidence="6 11" id="KW-1133">Transmembrane helix</keyword>
<keyword evidence="7" id="KW-0675">Receptor</keyword>
<organism evidence="13 14">
    <name type="scientific">Cavenderia fasciculata</name>
    <name type="common">Slime mold</name>
    <name type="synonym">Dictyostelium fasciculatum</name>
    <dbReference type="NCBI Taxonomy" id="261658"/>
    <lineage>
        <taxon>Eukaryota</taxon>
        <taxon>Amoebozoa</taxon>
        <taxon>Evosea</taxon>
        <taxon>Eumycetozoa</taxon>
        <taxon>Dictyostelia</taxon>
        <taxon>Acytosteliales</taxon>
        <taxon>Cavenderiaceae</taxon>
        <taxon>Cavenderia</taxon>
    </lineage>
</organism>
<dbReference type="PRINTS" id="PR02001">
    <property type="entry name" value="GCR1CAMPR"/>
</dbReference>
<protein>
    <submittedName>
        <fullName evidence="13">Importin 13</fullName>
    </submittedName>
</protein>
<comment type="similarity">
    <text evidence="3">Belongs to the importin beta family.</text>
</comment>
<dbReference type="GO" id="GO:0007166">
    <property type="term" value="P:cell surface receptor signaling pathway"/>
    <property type="evidence" value="ECO:0007669"/>
    <property type="project" value="InterPro"/>
</dbReference>
<evidence type="ECO:0000256" key="6">
    <source>
        <dbReference type="ARBA" id="ARBA00022989"/>
    </source>
</evidence>
<reference evidence="14" key="1">
    <citation type="journal article" date="2011" name="Genome Res.">
        <title>Phylogeny-wide analysis of social amoeba genomes highlights ancient origins for complex intercellular communication.</title>
        <authorList>
            <person name="Heidel A.J."/>
            <person name="Lawal H.M."/>
            <person name="Felder M."/>
            <person name="Schilde C."/>
            <person name="Helps N.R."/>
            <person name="Tunggal B."/>
            <person name="Rivero F."/>
            <person name="John U."/>
            <person name="Schleicher M."/>
            <person name="Eichinger L."/>
            <person name="Platzer M."/>
            <person name="Noegel A.A."/>
            <person name="Schaap P."/>
            <person name="Gloeckner G."/>
        </authorList>
    </citation>
    <scope>NUCLEOTIDE SEQUENCE [LARGE SCALE GENOMIC DNA]</scope>
    <source>
        <strain evidence="14">SH3</strain>
    </source>
</reference>